<evidence type="ECO:0000259" key="8">
    <source>
        <dbReference type="PROSITE" id="PS51841"/>
    </source>
</evidence>
<feature type="region of interest" description="Disordered" evidence="7">
    <location>
        <begin position="605"/>
        <end position="629"/>
    </location>
</feature>
<dbReference type="KEGG" id="vko:123027681"/>
<evidence type="ECO:0000256" key="7">
    <source>
        <dbReference type="SAM" id="MobiDB-lite"/>
    </source>
</evidence>
<dbReference type="Ensembl" id="ENSVKKT00000027480.1">
    <property type="protein sequence ID" value="ENSVKKP00000026823.1"/>
    <property type="gene ID" value="ENSVKKG00000017491.1"/>
</dbReference>
<accession>A0A8D2Q8L9</accession>
<keyword evidence="3" id="KW-0449">Lipoprotein</keyword>
<proteinExistence type="inferred from homology"/>
<reference evidence="10" key="2">
    <citation type="submission" date="2025-09" db="UniProtKB">
        <authorList>
            <consortium name="Ensembl"/>
        </authorList>
    </citation>
    <scope>IDENTIFICATION</scope>
</reference>
<dbReference type="SMART" id="SM01391">
    <property type="entry name" value="Filament"/>
    <property type="match status" value="1"/>
</dbReference>
<dbReference type="RefSeq" id="XP_044294710.1">
    <property type="nucleotide sequence ID" value="XM_044438775.1"/>
</dbReference>
<dbReference type="PROSITE" id="PS51842">
    <property type="entry name" value="IF_ROD_2"/>
    <property type="match status" value="1"/>
</dbReference>
<comment type="subcellular location">
    <subcellularLocation>
        <location evidence="4">Nucleus lamina</location>
    </subcellularLocation>
</comment>
<evidence type="ECO:0000313" key="11">
    <source>
        <dbReference type="Proteomes" id="UP000694545"/>
    </source>
</evidence>
<dbReference type="GO" id="GO:0005882">
    <property type="term" value="C:intermediate filament"/>
    <property type="evidence" value="ECO:0007669"/>
    <property type="project" value="UniProtKB-KW"/>
</dbReference>
<name>A0A8D2Q8L9_VARKO</name>
<evidence type="ECO:0000256" key="3">
    <source>
        <dbReference type="ARBA" id="ARBA00023289"/>
    </source>
</evidence>
<gene>
    <name evidence="10" type="primary">LOC123027681</name>
</gene>
<keyword evidence="3" id="KW-0636">Prenylation</keyword>
<dbReference type="Pfam" id="PF00932">
    <property type="entry name" value="LTD"/>
    <property type="match status" value="1"/>
</dbReference>
<dbReference type="Gene3D" id="1.20.5.1160">
    <property type="entry name" value="Vasodilator-stimulated phosphoprotein"/>
    <property type="match status" value="1"/>
</dbReference>
<evidence type="ECO:0000256" key="6">
    <source>
        <dbReference type="SAM" id="Coils"/>
    </source>
</evidence>
<dbReference type="InterPro" id="IPR001322">
    <property type="entry name" value="Lamin_tail_dom"/>
</dbReference>
<dbReference type="PANTHER" id="PTHR45721:SF16">
    <property type="entry name" value="LAMIN-L(III)"/>
    <property type="match status" value="1"/>
</dbReference>
<keyword evidence="11" id="KW-1185">Reference proteome</keyword>
<sequence length="629" mass="70807">MAARPASSPASPEGAAATGARLAGGARGGSPSAGRRAFPHASPPAMAATRFSTPGDSGLALGALDSPWLLRSPSRRSRLQEKEELRQLNDRLASYIQRVRVLEASKAALHRRLAQYEDSDGRDARILRRSYEGQLAELRGELEQQALQRAALQVALEALREEHQQLLARDAKKETDLSLAVARAKDLDAQLISKQAELMTSLSRQRSLENELQESTDRNNSFKGMADDSKNQLHNERLRRADLETGMKTLQDQVTFLKNLHENELKRKKQFYESRIQEIESGRQQEFEMKLLSALQEFRKEHEQRIQEYKDQMERNFQARIENVHLSAVKNGDLANSALEELKETKMRVDSLMSQNGALEARIRELEARIRDLQETIAHERGLSKRRVAEKQREMAKMQQQMQAQLDEYEHLLDVKLALDLEISAYRAMLEGEEERLKLSRPSPESGGIRETVTEGHRLFLQGKKRKRSLASRQAHNTCFKVVQRASSSGSISIEDIDPDGKFIKIKNNSHEDQSLSGWTVRRQHKNEADIMYQFPARFILQGGQVVTVWSAKEGSSTGSGVVWKSQKSPRVGESIGFALLGVDGEEIAEAKITYVDRGEGEGEIEDTAEGGEMKPHSQKNESHSCPIM</sequence>
<dbReference type="Pfam" id="PF00038">
    <property type="entry name" value="Filament"/>
    <property type="match status" value="1"/>
</dbReference>
<feature type="domain" description="IF rod" evidence="9">
    <location>
        <begin position="81"/>
        <end position="437"/>
    </location>
</feature>
<dbReference type="Gene3D" id="2.60.40.1260">
    <property type="entry name" value="Lamin Tail domain"/>
    <property type="match status" value="1"/>
</dbReference>
<dbReference type="GO" id="GO:0005652">
    <property type="term" value="C:nuclear lamina"/>
    <property type="evidence" value="ECO:0007669"/>
    <property type="project" value="UniProtKB-SubCell"/>
</dbReference>
<evidence type="ECO:0000259" key="9">
    <source>
        <dbReference type="PROSITE" id="PS51842"/>
    </source>
</evidence>
<feature type="domain" description="LTD" evidence="8">
    <location>
        <begin position="480"/>
        <end position="597"/>
    </location>
</feature>
<keyword evidence="1 5" id="KW-0403">Intermediate filament</keyword>
<evidence type="ECO:0000256" key="1">
    <source>
        <dbReference type="ARBA" id="ARBA00022754"/>
    </source>
</evidence>
<dbReference type="PROSITE" id="PS51841">
    <property type="entry name" value="LTD"/>
    <property type="match status" value="1"/>
</dbReference>
<feature type="region of interest" description="Disordered" evidence="7">
    <location>
        <begin position="1"/>
        <end position="53"/>
    </location>
</feature>
<dbReference type="OMA" id="MRMENTQ"/>
<dbReference type="GO" id="GO:0051664">
    <property type="term" value="P:nuclear pore localization"/>
    <property type="evidence" value="ECO:0007669"/>
    <property type="project" value="TreeGrafter"/>
</dbReference>
<evidence type="ECO:0000313" key="10">
    <source>
        <dbReference type="Ensembl" id="ENSVKKP00000026823.1"/>
    </source>
</evidence>
<dbReference type="GO" id="GO:0005200">
    <property type="term" value="F:structural constituent of cytoskeleton"/>
    <property type="evidence" value="ECO:0007669"/>
    <property type="project" value="TreeGrafter"/>
</dbReference>
<dbReference type="PROSITE" id="PS00226">
    <property type="entry name" value="IF_ROD_1"/>
    <property type="match status" value="1"/>
</dbReference>
<dbReference type="InterPro" id="IPR039008">
    <property type="entry name" value="IF_rod_dom"/>
</dbReference>
<feature type="coiled-coil region" evidence="6">
    <location>
        <begin position="78"/>
        <end position="176"/>
    </location>
</feature>
<feature type="compositionally biased region" description="Low complexity" evidence="7">
    <location>
        <begin position="1"/>
        <end position="36"/>
    </location>
</feature>
<evidence type="ECO:0000256" key="4">
    <source>
        <dbReference type="ARBA" id="ARBA00024186"/>
    </source>
</evidence>
<dbReference type="Proteomes" id="UP000694545">
    <property type="component" value="Unplaced"/>
</dbReference>
<organism evidence="10 11">
    <name type="scientific">Varanus komodoensis</name>
    <name type="common">Komodo dragon</name>
    <dbReference type="NCBI Taxonomy" id="61221"/>
    <lineage>
        <taxon>Eukaryota</taxon>
        <taxon>Metazoa</taxon>
        <taxon>Chordata</taxon>
        <taxon>Craniata</taxon>
        <taxon>Vertebrata</taxon>
        <taxon>Euteleostomi</taxon>
        <taxon>Lepidosauria</taxon>
        <taxon>Squamata</taxon>
        <taxon>Bifurcata</taxon>
        <taxon>Unidentata</taxon>
        <taxon>Episquamata</taxon>
        <taxon>Toxicofera</taxon>
        <taxon>Anguimorpha</taxon>
        <taxon>Paleoanguimorpha</taxon>
        <taxon>Varanoidea</taxon>
        <taxon>Varanidae</taxon>
        <taxon>Varanus</taxon>
    </lineage>
</organism>
<dbReference type="GO" id="GO:0090435">
    <property type="term" value="P:protein localization to nuclear envelope"/>
    <property type="evidence" value="ECO:0007669"/>
    <property type="project" value="TreeGrafter"/>
</dbReference>
<dbReference type="PANTHER" id="PTHR45721">
    <property type="entry name" value="LAMIN DM0-RELATED"/>
    <property type="match status" value="1"/>
</dbReference>
<evidence type="ECO:0000256" key="5">
    <source>
        <dbReference type="RuleBase" id="RU000685"/>
    </source>
</evidence>
<dbReference type="GO" id="GO:0007097">
    <property type="term" value="P:nuclear migration"/>
    <property type="evidence" value="ECO:0007669"/>
    <property type="project" value="TreeGrafter"/>
</dbReference>
<dbReference type="GeneID" id="123027681"/>
<comment type="similarity">
    <text evidence="5">Belongs to the intermediate filament family.</text>
</comment>
<feature type="coiled-coil region" evidence="6">
    <location>
        <begin position="262"/>
        <end position="415"/>
    </location>
</feature>
<dbReference type="GO" id="GO:0031507">
    <property type="term" value="P:heterochromatin formation"/>
    <property type="evidence" value="ECO:0007669"/>
    <property type="project" value="TreeGrafter"/>
</dbReference>
<dbReference type="Gene3D" id="1.20.5.170">
    <property type="match status" value="1"/>
</dbReference>
<dbReference type="OrthoDB" id="102442at2759"/>
<evidence type="ECO:0000256" key="2">
    <source>
        <dbReference type="ARBA" id="ARBA00023054"/>
    </source>
</evidence>
<dbReference type="AlphaFoldDB" id="A0A8D2Q8L9"/>
<reference evidence="10" key="1">
    <citation type="submission" date="2025-08" db="UniProtKB">
        <authorList>
            <consortium name="Ensembl"/>
        </authorList>
    </citation>
    <scope>IDENTIFICATION</scope>
</reference>
<dbReference type="SUPFAM" id="SSF64593">
    <property type="entry name" value="Intermediate filament protein, coiled coil region"/>
    <property type="match status" value="2"/>
</dbReference>
<protein>
    <submittedName>
        <fullName evidence="10">Uncharacterized protein</fullName>
    </submittedName>
</protein>
<dbReference type="SUPFAM" id="SSF74853">
    <property type="entry name" value="Lamin A/C globular tail domain"/>
    <property type="match status" value="1"/>
</dbReference>
<feature type="region of interest" description="Disordered" evidence="7">
    <location>
        <begin position="204"/>
        <end position="229"/>
    </location>
</feature>
<feature type="compositionally biased region" description="Basic and acidic residues" evidence="7">
    <location>
        <begin position="612"/>
        <end position="623"/>
    </location>
</feature>
<dbReference type="GO" id="GO:0006998">
    <property type="term" value="P:nuclear envelope organization"/>
    <property type="evidence" value="ECO:0007669"/>
    <property type="project" value="TreeGrafter"/>
</dbReference>
<keyword evidence="2 6" id="KW-0175">Coiled coil</keyword>
<dbReference type="InterPro" id="IPR018039">
    <property type="entry name" value="IF_conserved"/>
</dbReference>
<dbReference type="InterPro" id="IPR036415">
    <property type="entry name" value="Lamin_tail_dom_sf"/>
</dbReference>